<dbReference type="STRING" id="134849.SAMN05443668_110262"/>
<dbReference type="Proteomes" id="UP000184440">
    <property type="component" value="Unassembled WGS sequence"/>
</dbReference>
<proteinExistence type="predicted"/>
<sequence length="54" mass="5722">MLHTVAHPSPGCIRLPGCGSLFVVTATPYLVPLPATAGRSGLSRRGHVYDECCR</sequence>
<reference evidence="1 2" key="1">
    <citation type="submission" date="2016-11" db="EMBL/GenBank/DDBJ databases">
        <authorList>
            <person name="Jaros S."/>
            <person name="Januszkiewicz K."/>
            <person name="Wedrychowicz H."/>
        </authorList>
    </citation>
    <scope>NUCLEOTIDE SEQUENCE [LARGE SCALE GENOMIC DNA]</scope>
    <source>
        <strain evidence="1 2">DSM 46144</strain>
    </source>
</reference>
<accession>A0A1M7REG2</accession>
<evidence type="ECO:0000313" key="2">
    <source>
        <dbReference type="Proteomes" id="UP000184440"/>
    </source>
</evidence>
<protein>
    <submittedName>
        <fullName evidence="1">Uncharacterized protein</fullName>
    </submittedName>
</protein>
<dbReference type="EMBL" id="FRCS01000010">
    <property type="protein sequence ID" value="SHN44571.1"/>
    <property type="molecule type" value="Genomic_DNA"/>
</dbReference>
<keyword evidence="2" id="KW-1185">Reference proteome</keyword>
<gene>
    <name evidence="1" type="ORF">SAMN05443668_110262</name>
</gene>
<dbReference type="AlphaFoldDB" id="A0A1M7REG2"/>
<name>A0A1M7REG2_9ACTN</name>
<evidence type="ECO:0000313" key="1">
    <source>
        <dbReference type="EMBL" id="SHN44571.1"/>
    </source>
</evidence>
<organism evidence="1 2">
    <name type="scientific">Cryptosporangium aurantiacum</name>
    <dbReference type="NCBI Taxonomy" id="134849"/>
    <lineage>
        <taxon>Bacteria</taxon>
        <taxon>Bacillati</taxon>
        <taxon>Actinomycetota</taxon>
        <taxon>Actinomycetes</taxon>
        <taxon>Cryptosporangiales</taxon>
        <taxon>Cryptosporangiaceae</taxon>
        <taxon>Cryptosporangium</taxon>
    </lineage>
</organism>